<organism evidence="5 6">
    <name type="scientific">Clostridium beijerinckii (strain ATCC 51743 / NCIMB 8052)</name>
    <name type="common">Clostridium acetobutylicum</name>
    <dbReference type="NCBI Taxonomy" id="290402"/>
    <lineage>
        <taxon>Bacteria</taxon>
        <taxon>Bacillati</taxon>
        <taxon>Bacillota</taxon>
        <taxon>Clostridia</taxon>
        <taxon>Eubacteriales</taxon>
        <taxon>Clostridiaceae</taxon>
        <taxon>Clostridium</taxon>
    </lineage>
</organism>
<dbReference type="InterPro" id="IPR010982">
    <property type="entry name" value="Lambda_DNA-bd_dom_sf"/>
</dbReference>
<evidence type="ECO:0000256" key="2">
    <source>
        <dbReference type="ARBA" id="ARBA00023125"/>
    </source>
</evidence>
<dbReference type="PROSITE" id="PS50932">
    <property type="entry name" value="HTH_LACI_2"/>
    <property type="match status" value="1"/>
</dbReference>
<proteinExistence type="predicted"/>
<reference evidence="5 6" key="3">
    <citation type="journal article" date="2012" name="BMC Genomics">
        <title>Genome-wide dynamic transcriptional profiling in clostridium beijerinckii NCIMB 8052 using single-nucleotide resolution RNA-Seq.</title>
        <authorList>
            <person name="Wang Y."/>
            <person name="Li X."/>
            <person name="Mao Y."/>
            <person name="Blaschek H.P."/>
        </authorList>
    </citation>
    <scope>NUCLEOTIDE SEQUENCE [LARGE SCALE GENOMIC DNA]</scope>
    <source>
        <strain evidence="6">ATCC 51743 / NCIMB 8052</strain>
    </source>
</reference>
<accession>A6LST0</accession>
<dbReference type="GO" id="GO:0003700">
    <property type="term" value="F:DNA-binding transcription factor activity"/>
    <property type="evidence" value="ECO:0007669"/>
    <property type="project" value="TreeGrafter"/>
</dbReference>
<reference evidence="5 6" key="1">
    <citation type="submission" date="2007-06" db="EMBL/GenBank/DDBJ databases">
        <title>Complete sequence of Clostridium beijerinckii NCIMB 8052.</title>
        <authorList>
            <consortium name="US DOE Joint Genome Institute"/>
            <person name="Copeland A."/>
            <person name="Lucas S."/>
            <person name="Lapidus A."/>
            <person name="Barry K."/>
            <person name="Detter J.C."/>
            <person name="Glavina del Rio T."/>
            <person name="Hammon N."/>
            <person name="Israni S."/>
            <person name="Dalin E."/>
            <person name="Tice H."/>
            <person name="Pitluck S."/>
            <person name="Sims D."/>
            <person name="Brettin T."/>
            <person name="Bruce D."/>
            <person name="Tapia R."/>
            <person name="Brainard J."/>
            <person name="Schmutz J."/>
            <person name="Larimer F."/>
            <person name="Land M."/>
            <person name="Hauser L."/>
            <person name="Kyrpides N."/>
            <person name="Mikhailova N."/>
            <person name="Bennet G."/>
            <person name="Cann I."/>
            <person name="Chen J.-S."/>
            <person name="Contreras A.L."/>
            <person name="Jones D."/>
            <person name="Kashket E."/>
            <person name="Mitchell W."/>
            <person name="Stoddard S."/>
            <person name="Schwarz W."/>
            <person name="Qureshi N."/>
            <person name="Young M."/>
            <person name="Shi Z."/>
            <person name="Ezeji T."/>
            <person name="White B."/>
            <person name="Blaschek H."/>
            <person name="Richardson P."/>
        </authorList>
    </citation>
    <scope>NUCLEOTIDE SEQUENCE [LARGE SCALE GENOMIC DNA]</scope>
    <source>
        <strain evidence="6">ATCC 51743 / NCIMB 8052</strain>
    </source>
</reference>
<evidence type="ECO:0000313" key="6">
    <source>
        <dbReference type="Proteomes" id="UP000000565"/>
    </source>
</evidence>
<dbReference type="Pfam" id="PF00356">
    <property type="entry name" value="LacI"/>
    <property type="match status" value="1"/>
</dbReference>
<gene>
    <name evidence="5" type="ordered locus">Cbei_1228</name>
</gene>
<dbReference type="PANTHER" id="PTHR30146:SF149">
    <property type="entry name" value="HTH-TYPE TRANSCRIPTIONAL REGULATOR EBGR"/>
    <property type="match status" value="1"/>
</dbReference>
<evidence type="ECO:0000256" key="1">
    <source>
        <dbReference type="ARBA" id="ARBA00023015"/>
    </source>
</evidence>
<dbReference type="KEGG" id="cbe:Cbei_1228"/>
<dbReference type="AlphaFoldDB" id="A6LST0"/>
<keyword evidence="3" id="KW-0804">Transcription</keyword>
<dbReference type="Gene3D" id="3.40.50.2300">
    <property type="match status" value="2"/>
</dbReference>
<name>A6LST0_CLOB8</name>
<dbReference type="CDD" id="cd01544">
    <property type="entry name" value="PBP1_GalR"/>
    <property type="match status" value="1"/>
</dbReference>
<dbReference type="PROSITE" id="PS00356">
    <property type="entry name" value="HTH_LACI_1"/>
    <property type="match status" value="1"/>
</dbReference>
<sequence>MFNFFGLCELKEEVKLATIKEIASIAEVSIATVSRVLNFDETLNVSDATREKILKIADELDYVSAKAKKAKNKKSKDIGIIYWYNYEEELGDPYYLSIRLAAEKKCNENNFNLVKLSEDSSIEDIKNVNGIIAIGKFSLSIIDKLASANDNIVFVDFSPDENKFDSVMADLGKATYEILDYLYSLGHRKIGFIGGNKLECIDYRDTYLDKRDIKYKEFMESKNIYNNKYIYETEKFTFKAGYNLMKEALKSKNNITAFFIGNDTMAVGAYKAISEEGLSIPDDISIIGFNDQPSAKYMIPALTTIRIPSEYLGKAAVDLLLENLNGIREYNKKVIIPTEFKIRESCKRI</sequence>
<dbReference type="Proteomes" id="UP000000565">
    <property type="component" value="Chromosome"/>
</dbReference>
<dbReference type="InterPro" id="IPR000843">
    <property type="entry name" value="HTH_LacI"/>
</dbReference>
<dbReference type="HOGENOM" id="CLU_037628_1_2_9"/>
<dbReference type="SUPFAM" id="SSF47413">
    <property type="entry name" value="lambda repressor-like DNA-binding domains"/>
    <property type="match status" value="1"/>
</dbReference>
<dbReference type="CDD" id="cd01392">
    <property type="entry name" value="HTH_LacI"/>
    <property type="match status" value="1"/>
</dbReference>
<dbReference type="SMART" id="SM00354">
    <property type="entry name" value="HTH_LACI"/>
    <property type="match status" value="1"/>
</dbReference>
<dbReference type="Pfam" id="PF13377">
    <property type="entry name" value="Peripla_BP_3"/>
    <property type="match status" value="1"/>
</dbReference>
<dbReference type="eggNOG" id="COG1609">
    <property type="taxonomic scope" value="Bacteria"/>
</dbReference>
<dbReference type="EMBL" id="CP000721">
    <property type="protein sequence ID" value="ABR33410.1"/>
    <property type="molecule type" value="Genomic_DNA"/>
</dbReference>
<evidence type="ECO:0000259" key="4">
    <source>
        <dbReference type="PROSITE" id="PS50932"/>
    </source>
</evidence>
<evidence type="ECO:0000256" key="3">
    <source>
        <dbReference type="ARBA" id="ARBA00023163"/>
    </source>
</evidence>
<dbReference type="Gene3D" id="1.10.260.40">
    <property type="entry name" value="lambda repressor-like DNA-binding domains"/>
    <property type="match status" value="1"/>
</dbReference>
<feature type="domain" description="HTH lacI-type" evidence="4">
    <location>
        <begin position="17"/>
        <end position="73"/>
    </location>
</feature>
<protein>
    <submittedName>
        <fullName evidence="5">Regulatory protein, LacI</fullName>
    </submittedName>
</protein>
<reference evidence="5 6" key="2">
    <citation type="journal article" date="2011" name="BMC Genomics">
        <title>Single-nucleotide resolution analysis of the transcriptome structure of Clostridium beijerinckii NCIMB 8052 using RNA-Seq.</title>
        <authorList>
            <person name="Wang Y."/>
            <person name="Li X."/>
            <person name="Mao Y."/>
            <person name="Blaschek H.P."/>
        </authorList>
    </citation>
    <scope>NUCLEOTIDE SEQUENCE [LARGE SCALE GENOMIC DNA]</scope>
    <source>
        <strain evidence="6">ATCC 51743 / NCIMB 8052</strain>
    </source>
</reference>
<dbReference type="InterPro" id="IPR046335">
    <property type="entry name" value="LacI/GalR-like_sensor"/>
</dbReference>
<keyword evidence="1" id="KW-0805">Transcription regulation</keyword>
<dbReference type="GO" id="GO:0000976">
    <property type="term" value="F:transcription cis-regulatory region binding"/>
    <property type="evidence" value="ECO:0007669"/>
    <property type="project" value="TreeGrafter"/>
</dbReference>
<evidence type="ECO:0000313" key="5">
    <source>
        <dbReference type="EMBL" id="ABR33410.1"/>
    </source>
</evidence>
<dbReference type="InterPro" id="IPR028082">
    <property type="entry name" value="Peripla_BP_I"/>
</dbReference>
<keyword evidence="2" id="KW-0238">DNA-binding</keyword>
<dbReference type="SUPFAM" id="SSF53822">
    <property type="entry name" value="Periplasmic binding protein-like I"/>
    <property type="match status" value="1"/>
</dbReference>
<dbReference type="PANTHER" id="PTHR30146">
    <property type="entry name" value="LACI-RELATED TRANSCRIPTIONAL REPRESSOR"/>
    <property type="match status" value="1"/>
</dbReference>